<dbReference type="GO" id="GO:0005814">
    <property type="term" value="C:centriole"/>
    <property type="evidence" value="ECO:0007669"/>
    <property type="project" value="TreeGrafter"/>
</dbReference>
<dbReference type="Pfam" id="PF21007">
    <property type="entry name" value="FBF1"/>
    <property type="match status" value="1"/>
</dbReference>
<dbReference type="Proteomes" id="UP000278807">
    <property type="component" value="Unassembled WGS sequence"/>
</dbReference>
<dbReference type="GO" id="GO:0090162">
    <property type="term" value="P:establishment of epithelial cell polarity"/>
    <property type="evidence" value="ECO:0007669"/>
    <property type="project" value="InterPro"/>
</dbReference>
<dbReference type="InterPro" id="IPR033561">
    <property type="entry name" value="FBF1"/>
</dbReference>
<gene>
    <name evidence="4" type="ORF">HNAJ_LOCUS12080</name>
</gene>
<organism evidence="6">
    <name type="scientific">Rodentolepis nana</name>
    <name type="common">Dwarf tapeworm</name>
    <name type="synonym">Hymenolepis nana</name>
    <dbReference type="NCBI Taxonomy" id="102285"/>
    <lineage>
        <taxon>Eukaryota</taxon>
        <taxon>Metazoa</taxon>
        <taxon>Spiralia</taxon>
        <taxon>Lophotrochozoa</taxon>
        <taxon>Platyhelminthes</taxon>
        <taxon>Cestoda</taxon>
        <taxon>Eucestoda</taxon>
        <taxon>Cyclophyllidea</taxon>
        <taxon>Hymenolepididae</taxon>
        <taxon>Rodentolepis</taxon>
    </lineage>
</organism>
<dbReference type="InterPro" id="IPR049390">
    <property type="entry name" value="FBF1_C"/>
</dbReference>
<accession>A0A0R3TW66</accession>
<dbReference type="PANTHER" id="PTHR33689">
    <property type="entry name" value="FAS-BINDING FACTOR 1"/>
    <property type="match status" value="1"/>
</dbReference>
<name>A0A0R3TW66_RODNA</name>
<dbReference type="GO" id="GO:0097539">
    <property type="term" value="C:ciliary transition fiber"/>
    <property type="evidence" value="ECO:0007669"/>
    <property type="project" value="InterPro"/>
</dbReference>
<sequence>MTQDNINMNNSAFSPSDKKSNFQIPEIPLNSRTGPGILSSNSRKSLLSSLLTHDDEFDLQSTPANRLPQKSIKCLPSPVTTKLLLRTAEGSRPQTAPSEPENGFDCLEKVSLCRYDSANRADAFELNEPIAEKKFISHPRGNSIEKCNTQSSLTLRDFKQRSLSCEPQKSSCLTSNLTLDGDGPAAKVRQMQNELDSMRNLLKMAKDCHKEEIKLLEQSYASRMKLLEENSQRREQQTMGTCQANLGNYTYVRLGPMDLESSLKRELEFSSTHYNTRINQLEELLETNRTEFTSTVGTVKDDTFKIVANLQREHSMELEALVEQHAKTIENLRKAEAIEAGALNEMQPTAEALKSLFAELISAIKELNHAEAEHSTAFSQRSAKLDLREEVLRMGEERLCDREKEIEKMQLMLTGAISKLEVQMKEQNKTLEEDRWALKQEQVRLSKLQIGMEEDRRALIEHAGKERNELQKLIANFLEEHREAQARLASEHKSALEEQQELKADRSKWKNKKEEEMNKLNRLKEELESAKEAFLIERHALDERTHQLHLNEIKLTETQHHLDFVRGDLQNRELTLCKRSDELDRRYEELTNRAAALNGTQAAVTEIDAKCQRLAEEQRKVDKELEERRSVLDERERQLEKKEERLAQRWKEFEEKEKTDKKIVCSHCKRAVKRSTRSGLNSVHKDQPENHVTILTISVSYVSDLRF</sequence>
<feature type="domain" description="Fas-binding factor 1 C-terminal" evidence="3">
    <location>
        <begin position="260"/>
        <end position="668"/>
    </location>
</feature>
<feature type="compositionally biased region" description="Polar residues" evidence="2">
    <location>
        <begin position="1"/>
        <end position="14"/>
    </location>
</feature>
<feature type="region of interest" description="Disordered" evidence="2">
    <location>
        <begin position="1"/>
        <end position="38"/>
    </location>
</feature>
<keyword evidence="5" id="KW-1185">Reference proteome</keyword>
<dbReference type="AlphaFoldDB" id="A0A0R3TW66"/>
<dbReference type="WBParaSite" id="HNAJ_0001209101-mRNA-1">
    <property type="protein sequence ID" value="HNAJ_0001209101-mRNA-1"/>
    <property type="gene ID" value="HNAJ_0001209101"/>
</dbReference>
<evidence type="ECO:0000259" key="3">
    <source>
        <dbReference type="Pfam" id="PF21007"/>
    </source>
</evidence>
<protein>
    <submittedName>
        <fullName evidence="6">Mitotic spindle assembly checkpoint protein MAD1</fullName>
    </submittedName>
</protein>
<feature type="coiled-coil region" evidence="1">
    <location>
        <begin position="421"/>
        <end position="544"/>
    </location>
</feature>
<evidence type="ECO:0000256" key="2">
    <source>
        <dbReference type="SAM" id="MobiDB-lite"/>
    </source>
</evidence>
<feature type="coiled-coil region" evidence="1">
    <location>
        <begin position="580"/>
        <end position="656"/>
    </location>
</feature>
<dbReference type="GO" id="GO:0060271">
    <property type="term" value="P:cilium assembly"/>
    <property type="evidence" value="ECO:0007669"/>
    <property type="project" value="InterPro"/>
</dbReference>
<dbReference type="OrthoDB" id="8195456at2759"/>
<keyword evidence="1" id="KW-0175">Coiled coil</keyword>
<evidence type="ECO:0000313" key="5">
    <source>
        <dbReference type="Proteomes" id="UP000278807"/>
    </source>
</evidence>
<dbReference type="GO" id="GO:0036064">
    <property type="term" value="C:ciliary basal body"/>
    <property type="evidence" value="ECO:0007669"/>
    <property type="project" value="TreeGrafter"/>
</dbReference>
<proteinExistence type="predicted"/>
<dbReference type="STRING" id="102285.A0A0R3TW66"/>
<dbReference type="EMBL" id="UZAE01014012">
    <property type="protein sequence ID" value="VDO12122.1"/>
    <property type="molecule type" value="Genomic_DNA"/>
</dbReference>
<evidence type="ECO:0000313" key="6">
    <source>
        <dbReference type="WBParaSite" id="HNAJ_0001209101-mRNA-1"/>
    </source>
</evidence>
<reference evidence="6" key="1">
    <citation type="submission" date="2017-02" db="UniProtKB">
        <authorList>
            <consortium name="WormBaseParasite"/>
        </authorList>
    </citation>
    <scope>IDENTIFICATION</scope>
</reference>
<reference evidence="4 5" key="2">
    <citation type="submission" date="2018-11" db="EMBL/GenBank/DDBJ databases">
        <authorList>
            <consortium name="Pathogen Informatics"/>
        </authorList>
    </citation>
    <scope>NUCLEOTIDE SEQUENCE [LARGE SCALE GENOMIC DNA]</scope>
</reference>
<evidence type="ECO:0000256" key="1">
    <source>
        <dbReference type="SAM" id="Coils"/>
    </source>
</evidence>
<feature type="coiled-coil region" evidence="1">
    <location>
        <begin position="315"/>
        <end position="373"/>
    </location>
</feature>
<dbReference type="PANTHER" id="PTHR33689:SF1">
    <property type="entry name" value="FAS-BINDING FACTOR 1"/>
    <property type="match status" value="1"/>
</dbReference>
<evidence type="ECO:0000313" key="4">
    <source>
        <dbReference type="EMBL" id="VDO12122.1"/>
    </source>
</evidence>